<evidence type="ECO:0000313" key="3">
    <source>
        <dbReference type="EMBL" id="RTQ50664.1"/>
    </source>
</evidence>
<name>A0A3S0HP59_9BACT</name>
<evidence type="ECO:0000256" key="2">
    <source>
        <dbReference type="SAM" id="SignalP"/>
    </source>
</evidence>
<sequence>MIDMNRIAAGLLSLTLLVPASCSEAQDGKGKGKKDGGGKKGGKKTTLMNPIAGLTKTGHMGSEVKESSGLARGPEAGTFYTHGDDGAEPTLYLVRLDGSLVKSLPVPGVRQVDWESLAQDAQGVLYIGDCGNNNNDRRDLTIYRFDPRQPSAAPRSIRFTYPDQKEFPPGKKERNFDCEASLWYEGGIYLFTKDRGQGSTCKVYRLQADGPDKQQAKLLGKISINGEVTDAALSPDGRTLALLGREELFLCPVSGGNFTQTTPRTVKLPGAGQTEGAVFEGNSTLIISTEQGNLFRYELGQ</sequence>
<proteinExistence type="predicted"/>
<evidence type="ECO:0008006" key="5">
    <source>
        <dbReference type="Google" id="ProtNLM"/>
    </source>
</evidence>
<protein>
    <recommendedName>
        <fullName evidence="5">WD40 repeat domain-containing protein</fullName>
    </recommendedName>
</protein>
<organism evidence="3 4">
    <name type="scientific">Hymenobacter gummosus</name>
    <dbReference type="NCBI Taxonomy" id="1776032"/>
    <lineage>
        <taxon>Bacteria</taxon>
        <taxon>Pseudomonadati</taxon>
        <taxon>Bacteroidota</taxon>
        <taxon>Cytophagia</taxon>
        <taxon>Cytophagales</taxon>
        <taxon>Hymenobacteraceae</taxon>
        <taxon>Hymenobacter</taxon>
    </lineage>
</organism>
<dbReference type="Proteomes" id="UP000282184">
    <property type="component" value="Unassembled WGS sequence"/>
</dbReference>
<gene>
    <name evidence="3" type="ORF">EJV47_08510</name>
</gene>
<dbReference type="RefSeq" id="WP_126692732.1">
    <property type="nucleotide sequence ID" value="NZ_RXOF01000004.1"/>
</dbReference>
<evidence type="ECO:0000313" key="4">
    <source>
        <dbReference type="Proteomes" id="UP000282184"/>
    </source>
</evidence>
<feature type="chain" id="PRO_5018719141" description="WD40 repeat domain-containing protein" evidence="2">
    <location>
        <begin position="26"/>
        <end position="301"/>
    </location>
</feature>
<dbReference type="SUPFAM" id="SSF63829">
    <property type="entry name" value="Calcium-dependent phosphotriesterase"/>
    <property type="match status" value="1"/>
</dbReference>
<dbReference type="OrthoDB" id="9798438at2"/>
<feature type="signal peptide" evidence="2">
    <location>
        <begin position="1"/>
        <end position="25"/>
    </location>
</feature>
<accession>A0A3S0HP59</accession>
<dbReference type="EMBL" id="RXOF01000004">
    <property type="protein sequence ID" value="RTQ50664.1"/>
    <property type="molecule type" value="Genomic_DNA"/>
</dbReference>
<reference evidence="3 4" key="1">
    <citation type="submission" date="2018-12" db="EMBL/GenBank/DDBJ databases">
        <title>Hymenobacter gummosus sp. nov., isolated from a spring.</title>
        <authorList>
            <person name="Nie L."/>
        </authorList>
    </citation>
    <scope>NUCLEOTIDE SEQUENCE [LARGE SCALE GENOMIC DNA]</scope>
    <source>
        <strain evidence="3 4">KCTC 52166</strain>
    </source>
</reference>
<keyword evidence="2" id="KW-0732">Signal</keyword>
<dbReference type="AlphaFoldDB" id="A0A3S0HP59"/>
<feature type="compositionally biased region" description="Basic and acidic residues" evidence="1">
    <location>
        <begin position="26"/>
        <end position="38"/>
    </location>
</feature>
<evidence type="ECO:0000256" key="1">
    <source>
        <dbReference type="SAM" id="MobiDB-lite"/>
    </source>
</evidence>
<comment type="caution">
    <text evidence="3">The sequence shown here is derived from an EMBL/GenBank/DDBJ whole genome shotgun (WGS) entry which is preliminary data.</text>
</comment>
<keyword evidence="4" id="KW-1185">Reference proteome</keyword>
<feature type="region of interest" description="Disordered" evidence="1">
    <location>
        <begin position="23"/>
        <end position="76"/>
    </location>
</feature>